<dbReference type="AlphaFoldDB" id="A0A1L9QUT7"/>
<dbReference type="Proteomes" id="UP000183940">
    <property type="component" value="Unassembled WGS sequence"/>
</dbReference>
<comment type="caution">
    <text evidence="1">The sequence shown here is derived from an EMBL/GenBank/DDBJ whole genome shotgun (WGS) entry which is preliminary data.</text>
</comment>
<dbReference type="Pfam" id="PF13489">
    <property type="entry name" value="Methyltransf_23"/>
    <property type="match status" value="1"/>
</dbReference>
<dbReference type="Gene3D" id="3.40.50.150">
    <property type="entry name" value="Vaccinia Virus protein VP39"/>
    <property type="match status" value="1"/>
</dbReference>
<accession>A0A1L9QUT7</accession>
<name>A0A1L9QUT7_9CYAN</name>
<proteinExistence type="predicted"/>
<dbReference type="STRING" id="1925591.BI308_06020"/>
<keyword evidence="2" id="KW-1185">Reference proteome</keyword>
<evidence type="ECO:0008006" key="3">
    <source>
        <dbReference type="Google" id="ProtNLM"/>
    </source>
</evidence>
<dbReference type="EMBL" id="MLAW01000007">
    <property type="protein sequence ID" value="OJJ26409.1"/>
    <property type="molecule type" value="Genomic_DNA"/>
</dbReference>
<dbReference type="InterPro" id="IPR029063">
    <property type="entry name" value="SAM-dependent_MTases_sf"/>
</dbReference>
<protein>
    <recommendedName>
        <fullName evidence="3">Methyltransferase type 11 domain-containing protein</fullName>
    </recommendedName>
</protein>
<reference evidence="1" key="1">
    <citation type="submission" date="2016-10" db="EMBL/GenBank/DDBJ databases">
        <title>CRISPR-Cas defence system in Roseofilum reptotaenium: evidence of a bacteriophage-cyanobacterium arms race in the coral black band disease.</title>
        <authorList>
            <person name="Buerger P."/>
            <person name="Wood-Charlson E.M."/>
            <person name="Weynberg K.D."/>
            <person name="Willis B."/>
            <person name="Van Oppen M.J."/>
        </authorList>
    </citation>
    <scope>NUCLEOTIDE SEQUENCE [LARGE SCALE GENOMIC DNA]</scope>
    <source>
        <strain evidence="1">AO1-A</strain>
    </source>
</reference>
<dbReference type="SUPFAM" id="SSF53335">
    <property type="entry name" value="S-adenosyl-L-methionine-dependent methyltransferases"/>
    <property type="match status" value="1"/>
</dbReference>
<evidence type="ECO:0000313" key="1">
    <source>
        <dbReference type="EMBL" id="OJJ26409.1"/>
    </source>
</evidence>
<gene>
    <name evidence="1" type="ORF">BI308_06020</name>
</gene>
<evidence type="ECO:0000313" key="2">
    <source>
        <dbReference type="Proteomes" id="UP000183940"/>
    </source>
</evidence>
<sequence length="240" mass="26623">MELDKQKVLLKEFNRVARRVTPPTGLTAIRQSLGRWISLNMTVLLQGLGYNKSTIANFKGEQLILNIGCGTITDSSYINADLFPLLSTVAQVIAGKKEWELDLLINLPYYDRNLSNCADGIVVSHVLEHLPPTLAIGALCNCLDYLKSGGCMRISVPYLGAYDLASLPPNQGLTNQMLAKNSLIYSWGHQFMYDAELLTALMEKAGFSDVKEVAFQEGLLYETDLKSRQQESIYLTGIKP</sequence>
<organism evidence="1 2">
    <name type="scientific">Roseofilum reptotaenium AO1-A</name>
    <dbReference type="NCBI Taxonomy" id="1925591"/>
    <lineage>
        <taxon>Bacteria</taxon>
        <taxon>Bacillati</taxon>
        <taxon>Cyanobacteriota</taxon>
        <taxon>Cyanophyceae</taxon>
        <taxon>Desertifilales</taxon>
        <taxon>Desertifilaceae</taxon>
        <taxon>Roseofilum</taxon>
    </lineage>
</organism>